<dbReference type="Proteomes" id="UP000054270">
    <property type="component" value="Unassembled WGS sequence"/>
</dbReference>
<protein>
    <submittedName>
        <fullName evidence="2">Uncharacterized protein</fullName>
    </submittedName>
</protein>
<evidence type="ECO:0000313" key="2">
    <source>
        <dbReference type="EMBL" id="KJA19390.1"/>
    </source>
</evidence>
<organism evidence="2 3">
    <name type="scientific">Hypholoma sublateritium (strain FD-334 SS-4)</name>
    <dbReference type="NCBI Taxonomy" id="945553"/>
    <lineage>
        <taxon>Eukaryota</taxon>
        <taxon>Fungi</taxon>
        <taxon>Dikarya</taxon>
        <taxon>Basidiomycota</taxon>
        <taxon>Agaricomycotina</taxon>
        <taxon>Agaricomycetes</taxon>
        <taxon>Agaricomycetidae</taxon>
        <taxon>Agaricales</taxon>
        <taxon>Agaricineae</taxon>
        <taxon>Strophariaceae</taxon>
        <taxon>Hypholoma</taxon>
    </lineage>
</organism>
<gene>
    <name evidence="2" type="ORF">HYPSUDRAFT_204607</name>
</gene>
<evidence type="ECO:0000313" key="3">
    <source>
        <dbReference type="Proteomes" id="UP000054270"/>
    </source>
</evidence>
<feature type="region of interest" description="Disordered" evidence="1">
    <location>
        <begin position="287"/>
        <end position="337"/>
    </location>
</feature>
<proteinExistence type="predicted"/>
<sequence>MTRGGLGVRPAQHTASNHGGRWSAEEGDAPDWWNTSRSCGVRKGRANSASEEAPKYDAAAAGTGFFRRAGESDAYGDVYLSLLSGFALKALTLLGAPRPSFEHRTPHSRVPPVYTTHDHLLDAPTFRDRTTPPLSSACASASARGVELQPMTASDPTPTPSPPPAVLRTYTPYLLDALRLPCDPPPPSIPAAPPPHIPTSIATHPAPNTHELTPAQRPRNSRGSLRVAFAVCSDATGTSIDTRNTLDALVSRLFRHGSRYRNDARCYAAVLAGADGFKHLLQPVATSASDPTDSIDAPTSHPLPAHSWPYPDEESASSPLPKVKYSGSSASKAPPPARRRGAIFRILIARSTVQRCLYTGIPSSSSSSTLTLRAHCPTRRRGPRWRRVGGPERWRRDGSASLALPRPRAVVSRLIATIPALPLPIIGADPLLFATSPETQPKLNALALQRSASSMCRSRAEVPRAAAGSAALAIYAGRCALPASSARLLLYQGQQIAVSRQISQDDSLWALPVFFSRVTSLNMTVARHPAGADGFAHPRPYGATFDAADSVEALKRYSATRTADLHH</sequence>
<feature type="region of interest" description="Disordered" evidence="1">
    <location>
        <begin position="188"/>
        <end position="221"/>
    </location>
</feature>
<name>A0A0D2PH09_HYPSF</name>
<dbReference type="AlphaFoldDB" id="A0A0D2PH09"/>
<accession>A0A0D2PH09</accession>
<keyword evidence="3" id="KW-1185">Reference proteome</keyword>
<dbReference type="EMBL" id="KN817578">
    <property type="protein sequence ID" value="KJA19390.1"/>
    <property type="molecule type" value="Genomic_DNA"/>
</dbReference>
<reference evidence="3" key="1">
    <citation type="submission" date="2014-04" db="EMBL/GenBank/DDBJ databases">
        <title>Evolutionary Origins and Diversification of the Mycorrhizal Mutualists.</title>
        <authorList>
            <consortium name="DOE Joint Genome Institute"/>
            <consortium name="Mycorrhizal Genomics Consortium"/>
            <person name="Kohler A."/>
            <person name="Kuo A."/>
            <person name="Nagy L.G."/>
            <person name="Floudas D."/>
            <person name="Copeland A."/>
            <person name="Barry K.W."/>
            <person name="Cichocki N."/>
            <person name="Veneault-Fourrey C."/>
            <person name="LaButti K."/>
            <person name="Lindquist E.A."/>
            <person name="Lipzen A."/>
            <person name="Lundell T."/>
            <person name="Morin E."/>
            <person name="Murat C."/>
            <person name="Riley R."/>
            <person name="Ohm R."/>
            <person name="Sun H."/>
            <person name="Tunlid A."/>
            <person name="Henrissat B."/>
            <person name="Grigoriev I.V."/>
            <person name="Hibbett D.S."/>
            <person name="Martin F."/>
        </authorList>
    </citation>
    <scope>NUCLEOTIDE SEQUENCE [LARGE SCALE GENOMIC DNA]</scope>
    <source>
        <strain evidence="3">FD-334 SS-4</strain>
    </source>
</reference>
<feature type="compositionally biased region" description="Pro residues" evidence="1">
    <location>
        <begin position="188"/>
        <end position="197"/>
    </location>
</feature>
<evidence type="ECO:0000256" key="1">
    <source>
        <dbReference type="SAM" id="MobiDB-lite"/>
    </source>
</evidence>
<feature type="region of interest" description="Disordered" evidence="1">
    <location>
        <begin position="1"/>
        <end position="29"/>
    </location>
</feature>